<dbReference type="VEuPathDB" id="TriTrypDB:TEOVI_000916000"/>
<accession>A0A1G4I2V4</accession>
<dbReference type="GO" id="GO:0005794">
    <property type="term" value="C:Golgi apparatus"/>
    <property type="evidence" value="ECO:0007669"/>
    <property type="project" value="TreeGrafter"/>
</dbReference>
<feature type="transmembrane region" description="Helical" evidence="8">
    <location>
        <begin position="177"/>
        <end position="202"/>
    </location>
</feature>
<feature type="transmembrane region" description="Helical" evidence="8">
    <location>
        <begin position="208"/>
        <end position="236"/>
    </location>
</feature>
<proteinExistence type="inferred from homology"/>
<dbReference type="InterPro" id="IPR039859">
    <property type="entry name" value="PFA4/ZDH16/20/ERF2-like"/>
</dbReference>
<dbReference type="GO" id="GO:0016020">
    <property type="term" value="C:membrane"/>
    <property type="evidence" value="ECO:0007669"/>
    <property type="project" value="UniProtKB-SubCell"/>
</dbReference>
<evidence type="ECO:0000256" key="6">
    <source>
        <dbReference type="ARBA" id="ARBA00023315"/>
    </source>
</evidence>
<comment type="caution">
    <text evidence="10">The sequence shown here is derived from an EMBL/GenBank/DDBJ whole genome shotgun (WGS) entry which is preliminary data.</text>
</comment>
<protein>
    <recommendedName>
        <fullName evidence="8">Palmitoyltransferase</fullName>
        <ecNumber evidence="8">2.3.1.225</ecNumber>
    </recommendedName>
</protein>
<dbReference type="GO" id="GO:0019706">
    <property type="term" value="F:protein-cysteine S-palmitoyltransferase activity"/>
    <property type="evidence" value="ECO:0007669"/>
    <property type="project" value="UniProtKB-EC"/>
</dbReference>
<evidence type="ECO:0000256" key="1">
    <source>
        <dbReference type="ARBA" id="ARBA00004141"/>
    </source>
</evidence>
<gene>
    <name evidence="10" type="ORF">TEOVI_000916000</name>
</gene>
<dbReference type="EC" id="2.3.1.225" evidence="8"/>
<dbReference type="RefSeq" id="XP_067077627.1">
    <property type="nucleotide sequence ID" value="XM_067221526.1"/>
</dbReference>
<comment type="domain">
    <text evidence="8">The DHHC domain is required for palmitoyltransferase activity.</text>
</comment>
<feature type="domain" description="Palmitoyltransferase DHHC" evidence="9">
    <location>
        <begin position="129"/>
        <end position="239"/>
    </location>
</feature>
<keyword evidence="2 8" id="KW-0808">Transferase</keyword>
<comment type="similarity">
    <text evidence="7">Belongs to the DHHC palmitoyltransferase family. PFA5 subfamily.</text>
</comment>
<evidence type="ECO:0000256" key="2">
    <source>
        <dbReference type="ARBA" id="ARBA00022679"/>
    </source>
</evidence>
<keyword evidence="11" id="KW-1185">Reference proteome</keyword>
<feature type="transmembrane region" description="Helical" evidence="8">
    <location>
        <begin position="20"/>
        <end position="43"/>
    </location>
</feature>
<dbReference type="AlphaFoldDB" id="A0A1G4I2V4"/>
<evidence type="ECO:0000313" key="11">
    <source>
        <dbReference type="Proteomes" id="UP000195570"/>
    </source>
</evidence>
<evidence type="ECO:0000256" key="5">
    <source>
        <dbReference type="ARBA" id="ARBA00023136"/>
    </source>
</evidence>
<evidence type="ECO:0000259" key="9">
    <source>
        <dbReference type="Pfam" id="PF01529"/>
    </source>
</evidence>
<name>A0A1G4I2V4_TRYEQ</name>
<keyword evidence="3 8" id="KW-0812">Transmembrane</keyword>
<organism evidence="10 11">
    <name type="scientific">Trypanosoma equiperdum</name>
    <dbReference type="NCBI Taxonomy" id="5694"/>
    <lineage>
        <taxon>Eukaryota</taxon>
        <taxon>Discoba</taxon>
        <taxon>Euglenozoa</taxon>
        <taxon>Kinetoplastea</taxon>
        <taxon>Metakinetoplastina</taxon>
        <taxon>Trypanosomatida</taxon>
        <taxon>Trypanosomatidae</taxon>
        <taxon>Trypanosoma</taxon>
    </lineage>
</organism>
<dbReference type="EMBL" id="CZPT02000501">
    <property type="protein sequence ID" value="SCU66142.1"/>
    <property type="molecule type" value="Genomic_DNA"/>
</dbReference>
<dbReference type="PANTHER" id="PTHR22883:SF23">
    <property type="entry name" value="PALMITOYLTRANSFERASE ZDHHC6"/>
    <property type="match status" value="1"/>
</dbReference>
<evidence type="ECO:0000256" key="8">
    <source>
        <dbReference type="RuleBase" id="RU079119"/>
    </source>
</evidence>
<dbReference type="Proteomes" id="UP000195570">
    <property type="component" value="Unassembled WGS sequence"/>
</dbReference>
<keyword evidence="4 8" id="KW-1133">Transmembrane helix</keyword>
<dbReference type="GO" id="GO:0005783">
    <property type="term" value="C:endoplasmic reticulum"/>
    <property type="evidence" value="ECO:0007669"/>
    <property type="project" value="TreeGrafter"/>
</dbReference>
<keyword evidence="6 8" id="KW-0012">Acyltransferase</keyword>
<dbReference type="GO" id="GO:0006612">
    <property type="term" value="P:protein targeting to membrane"/>
    <property type="evidence" value="ECO:0007669"/>
    <property type="project" value="TreeGrafter"/>
</dbReference>
<keyword evidence="5 8" id="KW-0472">Membrane</keyword>
<comment type="subcellular location">
    <subcellularLocation>
        <location evidence="1">Membrane</location>
        <topology evidence="1">Multi-pass membrane protein</topology>
    </subcellularLocation>
</comment>
<sequence length="297" mass="33531">MQQNIHSFTPTNGKDRCKLCLSYCGPIYLVVVILSFLGAYAAFFIGLCLRYPTSWKLAVCISCLFTGAVLAGILIFTLLRAVFTPAGYVPQSPWQYPPRYIGECPGFVPPSGEGVGENPNTVRQLDRHNQLRYCTACKQFKPDRAYHCESCERCTFDFDHHCPVLNNCIGRGNYKMFVLFLCYVPIVGCVLGGLMFVGFFVVDEAEPAVAWMVFAMIMMIFCAVIGIFGCVHLCWLCRGESTMGRHVSSFNKQRGRSKEERAREREEHCNAVCGVRRVWWRLVMPVLPLREEAASLV</sequence>
<reference evidence="10" key="1">
    <citation type="submission" date="2016-09" db="EMBL/GenBank/DDBJ databases">
        <authorList>
            <person name="Hebert L."/>
            <person name="Moumen B."/>
        </authorList>
    </citation>
    <scope>NUCLEOTIDE SEQUENCE [LARGE SCALE GENOMIC DNA]</scope>
    <source>
        <strain evidence="10">OVI</strain>
    </source>
</reference>
<evidence type="ECO:0000256" key="3">
    <source>
        <dbReference type="ARBA" id="ARBA00022692"/>
    </source>
</evidence>
<evidence type="ECO:0000256" key="4">
    <source>
        <dbReference type="ARBA" id="ARBA00022989"/>
    </source>
</evidence>
<evidence type="ECO:0000313" key="10">
    <source>
        <dbReference type="EMBL" id="SCU66142.1"/>
    </source>
</evidence>
<evidence type="ECO:0000256" key="7">
    <source>
        <dbReference type="ARBA" id="ARBA00038298"/>
    </source>
</evidence>
<dbReference type="InterPro" id="IPR001594">
    <property type="entry name" value="Palmitoyltrfase_DHHC"/>
</dbReference>
<dbReference type="GeneID" id="92383094"/>
<dbReference type="Pfam" id="PF01529">
    <property type="entry name" value="DHHC"/>
    <property type="match status" value="1"/>
</dbReference>
<dbReference type="PANTHER" id="PTHR22883">
    <property type="entry name" value="ZINC FINGER DHHC DOMAIN CONTAINING PROTEIN"/>
    <property type="match status" value="1"/>
</dbReference>
<dbReference type="PROSITE" id="PS50216">
    <property type="entry name" value="DHHC"/>
    <property type="match status" value="1"/>
</dbReference>
<feature type="transmembrane region" description="Helical" evidence="8">
    <location>
        <begin position="55"/>
        <end position="79"/>
    </location>
</feature>
<comment type="catalytic activity">
    <reaction evidence="8">
        <text>L-cysteinyl-[protein] + hexadecanoyl-CoA = S-hexadecanoyl-L-cysteinyl-[protein] + CoA</text>
        <dbReference type="Rhea" id="RHEA:36683"/>
        <dbReference type="Rhea" id="RHEA-COMP:10131"/>
        <dbReference type="Rhea" id="RHEA-COMP:11032"/>
        <dbReference type="ChEBI" id="CHEBI:29950"/>
        <dbReference type="ChEBI" id="CHEBI:57287"/>
        <dbReference type="ChEBI" id="CHEBI:57379"/>
        <dbReference type="ChEBI" id="CHEBI:74151"/>
        <dbReference type="EC" id="2.3.1.225"/>
    </reaction>
</comment>